<protein>
    <recommendedName>
        <fullName evidence="3">Orphan protein</fullName>
    </recommendedName>
</protein>
<proteinExistence type="predicted"/>
<feature type="compositionally biased region" description="Low complexity" evidence="1">
    <location>
        <begin position="1"/>
        <end position="22"/>
    </location>
</feature>
<name>A0AB39IG84_9GAMM</name>
<reference evidence="2" key="1">
    <citation type="submission" date="2024-07" db="EMBL/GenBank/DDBJ databases">
        <authorList>
            <person name="Pedron J."/>
        </authorList>
    </citation>
    <scope>NUCLEOTIDE SEQUENCE</scope>
    <source>
        <strain evidence="2">A642-S2-A17</strain>
    </source>
</reference>
<sequence>MTKLNPNQQKAARQRRQSANSSITKEQWAQIKTELQSYFCHIEFKYGDTVITVARERDGESRTVLAVYFDGTMRGAWGSEKSEVYNPITRLFWCEKKKRLYSAKRAAQLEKEIGKRRAKEHFPDLHDSYSYWLPFFSSSTSLIRQFKKAEGLTWVNNAGGADDAS</sequence>
<dbReference type="AlphaFoldDB" id="A0AB39IG84"/>
<feature type="region of interest" description="Disordered" evidence="1">
    <location>
        <begin position="1"/>
        <end position="23"/>
    </location>
</feature>
<evidence type="ECO:0008006" key="3">
    <source>
        <dbReference type="Google" id="ProtNLM"/>
    </source>
</evidence>
<gene>
    <name evidence="2" type="ORF">LF923_0008490</name>
</gene>
<accession>A0AB39IG84</accession>
<organism evidence="2">
    <name type="scientific">Dickeya oryzae</name>
    <dbReference type="NCBI Taxonomy" id="1240404"/>
    <lineage>
        <taxon>Bacteria</taxon>
        <taxon>Pseudomonadati</taxon>
        <taxon>Pseudomonadota</taxon>
        <taxon>Gammaproteobacteria</taxon>
        <taxon>Enterobacterales</taxon>
        <taxon>Pectobacteriaceae</taxon>
        <taxon>Dickeya</taxon>
    </lineage>
</organism>
<dbReference type="EMBL" id="CP162411">
    <property type="protein sequence ID" value="XDL16257.1"/>
    <property type="molecule type" value="Genomic_DNA"/>
</dbReference>
<evidence type="ECO:0000313" key="2">
    <source>
        <dbReference type="EMBL" id="XDL16257.1"/>
    </source>
</evidence>
<evidence type="ECO:0000256" key="1">
    <source>
        <dbReference type="SAM" id="MobiDB-lite"/>
    </source>
</evidence>
<dbReference type="RefSeq" id="WP_050570628.1">
    <property type="nucleotide sequence ID" value="NZ_CM001972.1"/>
</dbReference>